<evidence type="ECO:0000256" key="1">
    <source>
        <dbReference type="ARBA" id="ARBA00004123"/>
    </source>
</evidence>
<keyword evidence="6" id="KW-0677">Repeat</keyword>
<dbReference type="AlphaFoldDB" id="A0A8J5WWI9"/>
<dbReference type="GO" id="GO:0006397">
    <property type="term" value="P:mRNA processing"/>
    <property type="evidence" value="ECO:0007669"/>
    <property type="project" value="UniProtKB-KW"/>
</dbReference>
<evidence type="ECO:0000256" key="10">
    <source>
        <dbReference type="PROSITE-ProRule" id="PRU00176"/>
    </source>
</evidence>
<keyword evidence="7 10" id="KW-0694">RNA-binding</keyword>
<comment type="caution">
    <text evidence="15">The sequence shown here is derived from an EMBL/GenBank/DDBJ whole genome shotgun (WGS) entry which is preliminary data.</text>
</comment>
<evidence type="ECO:0000256" key="2">
    <source>
        <dbReference type="ARBA" id="ARBA00004496"/>
    </source>
</evidence>
<dbReference type="InterPro" id="IPR002004">
    <property type="entry name" value="PABP_HYD_C"/>
</dbReference>
<feature type="domain" description="RRM" evidence="13">
    <location>
        <begin position="219"/>
        <end position="296"/>
    </location>
</feature>
<dbReference type="GO" id="GO:0003723">
    <property type="term" value="F:RNA binding"/>
    <property type="evidence" value="ECO:0007669"/>
    <property type="project" value="UniProtKB-UniRule"/>
</dbReference>
<feature type="domain" description="PABC" evidence="14">
    <location>
        <begin position="485"/>
        <end position="562"/>
    </location>
</feature>
<keyword evidence="4 11" id="KW-0963">Cytoplasm</keyword>
<evidence type="ECO:0000256" key="9">
    <source>
        <dbReference type="ARBA" id="ARBA00054110"/>
    </source>
</evidence>
<dbReference type="EMBL" id="JAAALK010000080">
    <property type="protein sequence ID" value="KAG8094623.1"/>
    <property type="molecule type" value="Genomic_DNA"/>
</dbReference>
<dbReference type="OrthoDB" id="19742at2759"/>
<evidence type="ECO:0000313" key="15">
    <source>
        <dbReference type="EMBL" id="KAG8094623.1"/>
    </source>
</evidence>
<comment type="subcellular location">
    <subcellularLocation>
        <location evidence="2 11">Cytoplasm</location>
    </subcellularLocation>
    <subcellularLocation>
        <location evidence="1">Nucleus</location>
    </subcellularLocation>
</comment>
<dbReference type="FunFam" id="3.30.70.330:FF:000003">
    <property type="entry name" value="Polyadenylate-binding protein"/>
    <property type="match status" value="1"/>
</dbReference>
<evidence type="ECO:0000256" key="3">
    <source>
        <dbReference type="ARBA" id="ARBA00008557"/>
    </source>
</evidence>
<dbReference type="FunFam" id="3.30.70.330:FF:000651">
    <property type="entry name" value="Poly(A) binding protein cytoplasmic 1 like"/>
    <property type="match status" value="1"/>
</dbReference>
<dbReference type="FunFam" id="3.30.70.330:FF:000520">
    <property type="entry name" value="Polyadenylate-binding protein"/>
    <property type="match status" value="1"/>
</dbReference>
<reference evidence="15" key="1">
    <citation type="journal article" date="2021" name="bioRxiv">
        <title>Whole Genome Assembly and Annotation of Northern Wild Rice, Zizania palustris L., Supports a Whole Genome Duplication in the Zizania Genus.</title>
        <authorList>
            <person name="Haas M."/>
            <person name="Kono T."/>
            <person name="Macchietto M."/>
            <person name="Millas R."/>
            <person name="McGilp L."/>
            <person name="Shao M."/>
            <person name="Duquette J."/>
            <person name="Hirsch C.N."/>
            <person name="Kimball J."/>
        </authorList>
    </citation>
    <scope>NUCLEOTIDE SEQUENCE</scope>
    <source>
        <tissue evidence="15">Fresh leaf tissue</tissue>
    </source>
</reference>
<evidence type="ECO:0000259" key="14">
    <source>
        <dbReference type="PROSITE" id="PS51309"/>
    </source>
</evidence>
<feature type="domain" description="RRM" evidence="13">
    <location>
        <begin position="39"/>
        <end position="117"/>
    </location>
</feature>
<feature type="region of interest" description="Disordered" evidence="12">
    <location>
        <begin position="1"/>
        <end position="30"/>
    </location>
</feature>
<reference evidence="15" key="2">
    <citation type="submission" date="2021-02" db="EMBL/GenBank/DDBJ databases">
        <authorList>
            <person name="Kimball J.A."/>
            <person name="Haas M.W."/>
            <person name="Macchietto M."/>
            <person name="Kono T."/>
            <person name="Duquette J."/>
            <person name="Shao M."/>
        </authorList>
    </citation>
    <scope>NUCLEOTIDE SEQUENCE</scope>
    <source>
        <tissue evidence="15">Fresh leaf tissue</tissue>
    </source>
</reference>
<dbReference type="Pfam" id="PF00076">
    <property type="entry name" value="RRM_1"/>
    <property type="match status" value="4"/>
</dbReference>
<dbReference type="SMART" id="SM00360">
    <property type="entry name" value="RRM"/>
    <property type="match status" value="4"/>
</dbReference>
<dbReference type="GO" id="GO:0005737">
    <property type="term" value="C:cytoplasm"/>
    <property type="evidence" value="ECO:0007669"/>
    <property type="project" value="UniProtKB-SubCell"/>
</dbReference>
<dbReference type="SMART" id="SM00361">
    <property type="entry name" value="RRM_1"/>
    <property type="match status" value="3"/>
</dbReference>
<evidence type="ECO:0000256" key="7">
    <source>
        <dbReference type="ARBA" id="ARBA00022884"/>
    </source>
</evidence>
<evidence type="ECO:0000256" key="6">
    <source>
        <dbReference type="ARBA" id="ARBA00022737"/>
    </source>
</evidence>
<accession>A0A8J5WWI9</accession>
<dbReference type="InterPro" id="IPR000504">
    <property type="entry name" value="RRM_dom"/>
</dbReference>
<dbReference type="InterPro" id="IPR003954">
    <property type="entry name" value="RRM_euk-type"/>
</dbReference>
<dbReference type="Proteomes" id="UP000729402">
    <property type="component" value="Unassembled WGS sequence"/>
</dbReference>
<keyword evidence="8" id="KW-0539">Nucleus</keyword>
<dbReference type="InterPro" id="IPR045305">
    <property type="entry name" value="RRM2_I_PABPs"/>
</dbReference>
<evidence type="ECO:0000256" key="5">
    <source>
        <dbReference type="ARBA" id="ARBA00022664"/>
    </source>
</evidence>
<evidence type="ECO:0000256" key="4">
    <source>
        <dbReference type="ARBA" id="ARBA00022490"/>
    </source>
</evidence>
<dbReference type="InterPro" id="IPR006515">
    <property type="entry name" value="PABP_1234"/>
</dbReference>
<keyword evidence="16" id="KW-1185">Reference proteome</keyword>
<evidence type="ECO:0000256" key="11">
    <source>
        <dbReference type="RuleBase" id="RU362004"/>
    </source>
</evidence>
<comment type="similarity">
    <text evidence="3 11">Belongs to the polyadenylate-binding protein type-1 family.</text>
</comment>
<dbReference type="GO" id="GO:0005634">
    <property type="term" value="C:nucleus"/>
    <property type="evidence" value="ECO:0007669"/>
    <property type="project" value="UniProtKB-SubCell"/>
</dbReference>
<evidence type="ECO:0000313" key="16">
    <source>
        <dbReference type="Proteomes" id="UP000729402"/>
    </source>
</evidence>
<name>A0A8J5WWI9_ZIZPA</name>
<gene>
    <name evidence="15" type="ORF">GUJ93_ZPchr0012g19175</name>
</gene>
<dbReference type="CDD" id="cd12379">
    <property type="entry name" value="RRM2_I_PABPs"/>
    <property type="match status" value="1"/>
</dbReference>
<dbReference type="CDD" id="cd12380">
    <property type="entry name" value="RRM3_I_PABPs"/>
    <property type="match status" value="1"/>
</dbReference>
<evidence type="ECO:0000256" key="12">
    <source>
        <dbReference type="SAM" id="MobiDB-lite"/>
    </source>
</evidence>
<dbReference type="PROSITE" id="PS51309">
    <property type="entry name" value="PABC"/>
    <property type="match status" value="1"/>
</dbReference>
<dbReference type="SMART" id="SM00517">
    <property type="entry name" value="PolyA"/>
    <property type="match status" value="1"/>
</dbReference>
<proteinExistence type="inferred from homology"/>
<comment type="function">
    <text evidence="9">Binds the poly(A) tail of mRNA. Appears to be an important mediator of the multiple roles of the poly(A) tail in mRNA biogenesis, stability and translation.</text>
</comment>
<dbReference type="PROSITE" id="PS50102">
    <property type="entry name" value="RRM"/>
    <property type="match status" value="4"/>
</dbReference>
<dbReference type="Pfam" id="PF00658">
    <property type="entry name" value="MLLE"/>
    <property type="match status" value="1"/>
</dbReference>
<feature type="domain" description="RRM" evidence="13">
    <location>
        <begin position="127"/>
        <end position="204"/>
    </location>
</feature>
<sequence length="572" mass="62366">MANPSSSSSAPTEPAPPAPGAPQPVGAAADATQPAGTVASLYVGDLEANVGDEQLVALFCQVAPVVSAHVCRDIAGDKSLGYGYVNFISREDAKNAMDILNFTVVNGKPIRVMFSNRDPTLRKSGAANVFIKNLEPNIDHKSLYDMFLSFGTILSCKVATDFNGQSKGYGFVQFECEESANNAIKSLNGMLANGRKIFVGLFMSRQERENIGGGPDNFTNVYIKNLPKDFSDDDLHNQFAPFGTITSAVVMRDARGASRCFGFVNFEKPECAANAVASLNGKSINETVLYVGRAQKKSERQAELKAKFEHGRNRKAENNLQAANLYLKNLNDDINDEHLRKLFERFGEIDSCKVVLDSHGRSKGSGFVSFTTAEAANQALIQMNGAMVGKKPLYVAIAQRKEERKAILAARFARLTTPPMMAPILSPSINPHHFNFAHGAPGLIPPHMQMFHPNPNMGFRFLPDHMRRGFPTMIPHGFPIPMPPPIQHVAHKTVLASLDSEQVILGNRLFPLVEKLEPQHAGKVTGMILELHKTEVQKLIESPDALREKVDEAMKVLRMDASDPAAPSSSSA</sequence>
<dbReference type="NCBIfam" id="TIGR01628">
    <property type="entry name" value="PABP-1234"/>
    <property type="match status" value="1"/>
</dbReference>
<protein>
    <recommendedName>
        <fullName evidence="11">Polyadenylate-binding protein</fullName>
        <shortName evidence="11">PABP</shortName>
    </recommendedName>
</protein>
<dbReference type="PANTHER" id="PTHR24012">
    <property type="entry name" value="RNA BINDING PROTEIN"/>
    <property type="match status" value="1"/>
</dbReference>
<feature type="compositionally biased region" description="Low complexity" evidence="12">
    <location>
        <begin position="1"/>
        <end position="12"/>
    </location>
</feature>
<feature type="compositionally biased region" description="Pro residues" evidence="12">
    <location>
        <begin position="13"/>
        <end position="22"/>
    </location>
</feature>
<evidence type="ECO:0000259" key="13">
    <source>
        <dbReference type="PROSITE" id="PS50102"/>
    </source>
</evidence>
<keyword evidence="5" id="KW-0507">mRNA processing</keyword>
<feature type="domain" description="RRM" evidence="13">
    <location>
        <begin position="323"/>
        <end position="400"/>
    </location>
</feature>
<evidence type="ECO:0000256" key="8">
    <source>
        <dbReference type="ARBA" id="ARBA00023242"/>
    </source>
</evidence>
<organism evidence="15 16">
    <name type="scientific">Zizania palustris</name>
    <name type="common">Northern wild rice</name>
    <dbReference type="NCBI Taxonomy" id="103762"/>
    <lineage>
        <taxon>Eukaryota</taxon>
        <taxon>Viridiplantae</taxon>
        <taxon>Streptophyta</taxon>
        <taxon>Embryophyta</taxon>
        <taxon>Tracheophyta</taxon>
        <taxon>Spermatophyta</taxon>
        <taxon>Magnoliopsida</taxon>
        <taxon>Liliopsida</taxon>
        <taxon>Poales</taxon>
        <taxon>Poaceae</taxon>
        <taxon>BOP clade</taxon>
        <taxon>Oryzoideae</taxon>
        <taxon>Oryzeae</taxon>
        <taxon>Zizaniinae</taxon>
        <taxon>Zizania</taxon>
    </lineage>
</organism>